<dbReference type="Proteomes" id="UP000267821">
    <property type="component" value="Unassembled WGS sequence"/>
</dbReference>
<protein>
    <submittedName>
        <fullName evidence="2">Uncharacterized protein</fullName>
    </submittedName>
</protein>
<feature type="compositionally biased region" description="Basic and acidic residues" evidence="1">
    <location>
        <begin position="11"/>
        <end position="33"/>
    </location>
</feature>
<reference evidence="2 3" key="1">
    <citation type="journal article" date="2018" name="Nat. Ecol. Evol.">
        <title>Pezizomycetes genomes reveal the molecular basis of ectomycorrhizal truffle lifestyle.</title>
        <authorList>
            <person name="Murat C."/>
            <person name="Payen T."/>
            <person name="Noel B."/>
            <person name="Kuo A."/>
            <person name="Morin E."/>
            <person name="Chen J."/>
            <person name="Kohler A."/>
            <person name="Krizsan K."/>
            <person name="Balestrini R."/>
            <person name="Da Silva C."/>
            <person name="Montanini B."/>
            <person name="Hainaut M."/>
            <person name="Levati E."/>
            <person name="Barry K.W."/>
            <person name="Belfiori B."/>
            <person name="Cichocki N."/>
            <person name="Clum A."/>
            <person name="Dockter R.B."/>
            <person name="Fauchery L."/>
            <person name="Guy J."/>
            <person name="Iotti M."/>
            <person name="Le Tacon F."/>
            <person name="Lindquist E.A."/>
            <person name="Lipzen A."/>
            <person name="Malagnac F."/>
            <person name="Mello A."/>
            <person name="Molinier V."/>
            <person name="Miyauchi S."/>
            <person name="Poulain J."/>
            <person name="Riccioni C."/>
            <person name="Rubini A."/>
            <person name="Sitrit Y."/>
            <person name="Splivallo R."/>
            <person name="Traeger S."/>
            <person name="Wang M."/>
            <person name="Zifcakova L."/>
            <person name="Wipf D."/>
            <person name="Zambonelli A."/>
            <person name="Paolocci F."/>
            <person name="Nowrousian M."/>
            <person name="Ottonello S."/>
            <person name="Baldrian P."/>
            <person name="Spatafora J.W."/>
            <person name="Henrissat B."/>
            <person name="Nagy L.G."/>
            <person name="Aury J.M."/>
            <person name="Wincker P."/>
            <person name="Grigoriev I.V."/>
            <person name="Bonfante P."/>
            <person name="Martin F.M."/>
        </authorList>
    </citation>
    <scope>NUCLEOTIDE SEQUENCE [LARGE SCALE GENOMIC DNA]</scope>
    <source>
        <strain evidence="2 3">ATCC MYA-4762</strain>
    </source>
</reference>
<feature type="region of interest" description="Disordered" evidence="1">
    <location>
        <begin position="1"/>
        <end position="33"/>
    </location>
</feature>
<evidence type="ECO:0000313" key="3">
    <source>
        <dbReference type="Proteomes" id="UP000267821"/>
    </source>
</evidence>
<sequence length="157" mass="17661">MNVSPAGGGMREVDKETGVRRVKNHERISNRKNQDASKRLCWSRVRQVGSVCSQIASRPMGAIIWTKCLGVLEKSLALAPSLQIVLPNALAIIPSVKVTAVQHQVAVVPFNRICKPHNPELLHRVDGFWNGQRWKEKGRQRKQFAEGKSYLRGIMQE</sequence>
<dbReference type="EMBL" id="ML121530">
    <property type="protein sequence ID" value="RPB27845.1"/>
    <property type="molecule type" value="Genomic_DNA"/>
</dbReference>
<accession>A0A3N4MG26</accession>
<proteinExistence type="predicted"/>
<feature type="compositionally biased region" description="Gly residues" evidence="1">
    <location>
        <begin position="1"/>
        <end position="10"/>
    </location>
</feature>
<organism evidence="2 3">
    <name type="scientific">Terfezia boudieri ATCC MYA-4762</name>
    <dbReference type="NCBI Taxonomy" id="1051890"/>
    <lineage>
        <taxon>Eukaryota</taxon>
        <taxon>Fungi</taxon>
        <taxon>Dikarya</taxon>
        <taxon>Ascomycota</taxon>
        <taxon>Pezizomycotina</taxon>
        <taxon>Pezizomycetes</taxon>
        <taxon>Pezizales</taxon>
        <taxon>Pezizaceae</taxon>
        <taxon>Terfezia</taxon>
    </lineage>
</organism>
<dbReference type="AlphaFoldDB" id="A0A3N4MG26"/>
<keyword evidence="3" id="KW-1185">Reference proteome</keyword>
<evidence type="ECO:0000313" key="2">
    <source>
        <dbReference type="EMBL" id="RPB27845.1"/>
    </source>
</evidence>
<dbReference type="InParanoid" id="A0A3N4MG26"/>
<gene>
    <name evidence="2" type="ORF">L211DRAFT_468148</name>
</gene>
<name>A0A3N4MG26_9PEZI</name>
<evidence type="ECO:0000256" key="1">
    <source>
        <dbReference type="SAM" id="MobiDB-lite"/>
    </source>
</evidence>